<dbReference type="RefSeq" id="WP_345581984.1">
    <property type="nucleotide sequence ID" value="NZ_BAAAXF010000054.1"/>
</dbReference>
<organism evidence="1 2">
    <name type="scientific">Streptomyces prasinosporus</name>
    <dbReference type="NCBI Taxonomy" id="68256"/>
    <lineage>
        <taxon>Bacteria</taxon>
        <taxon>Bacillati</taxon>
        <taxon>Actinomycetota</taxon>
        <taxon>Actinomycetes</taxon>
        <taxon>Kitasatosporales</taxon>
        <taxon>Streptomycetaceae</taxon>
        <taxon>Streptomyces</taxon>
        <taxon>Streptomyces albogriseolus group</taxon>
    </lineage>
</organism>
<accession>A0ABP6U1V1</accession>
<reference evidence="2" key="1">
    <citation type="journal article" date="2019" name="Int. J. Syst. Evol. Microbiol.">
        <title>The Global Catalogue of Microorganisms (GCM) 10K type strain sequencing project: providing services to taxonomists for standard genome sequencing and annotation.</title>
        <authorList>
            <consortium name="The Broad Institute Genomics Platform"/>
            <consortium name="The Broad Institute Genome Sequencing Center for Infectious Disease"/>
            <person name="Wu L."/>
            <person name="Ma J."/>
        </authorList>
    </citation>
    <scope>NUCLEOTIDE SEQUENCE [LARGE SCALE GENOMIC DNA]</scope>
    <source>
        <strain evidence="2">JCM 4816</strain>
    </source>
</reference>
<evidence type="ECO:0000313" key="1">
    <source>
        <dbReference type="EMBL" id="GAA3500521.1"/>
    </source>
</evidence>
<protein>
    <submittedName>
        <fullName evidence="1">Uncharacterized protein</fullName>
    </submittedName>
</protein>
<sequence length="56" mass="5988">MRRLAGRGDRAVAYVGVPALDGTTWPLRRYSAPTLTSPYVCAVKLGAVPGAGCRRR</sequence>
<comment type="caution">
    <text evidence="1">The sequence shown here is derived from an EMBL/GenBank/DDBJ whole genome shotgun (WGS) entry which is preliminary data.</text>
</comment>
<name>A0ABP6U1V1_9ACTN</name>
<gene>
    <name evidence="1" type="ORF">GCM10019016_076270</name>
</gene>
<dbReference type="Proteomes" id="UP001501455">
    <property type="component" value="Unassembled WGS sequence"/>
</dbReference>
<proteinExistence type="predicted"/>
<dbReference type="EMBL" id="BAAAXF010000054">
    <property type="protein sequence ID" value="GAA3500521.1"/>
    <property type="molecule type" value="Genomic_DNA"/>
</dbReference>
<keyword evidence="2" id="KW-1185">Reference proteome</keyword>
<evidence type="ECO:0000313" key="2">
    <source>
        <dbReference type="Proteomes" id="UP001501455"/>
    </source>
</evidence>